<accession>A0A1V3NGS6</accession>
<gene>
    <name evidence="2" type="ORF">B1C78_09195</name>
</gene>
<keyword evidence="1" id="KW-0472">Membrane</keyword>
<dbReference type="AlphaFoldDB" id="A0A1V3NGS6"/>
<feature type="transmembrane region" description="Helical" evidence="1">
    <location>
        <begin position="14"/>
        <end position="33"/>
    </location>
</feature>
<comment type="caution">
    <text evidence="2">The sequence shown here is derived from an EMBL/GenBank/DDBJ whole genome shotgun (WGS) entry which is preliminary data.</text>
</comment>
<name>A0A1V3NGS6_9GAMM</name>
<keyword evidence="1" id="KW-1133">Transmembrane helix</keyword>
<reference evidence="2 3" key="1">
    <citation type="submission" date="2017-02" db="EMBL/GenBank/DDBJ databases">
        <title>Genomic diversity within the haloalkaliphilic genus Thioalkalivibrio.</title>
        <authorList>
            <person name="Ahn A.-C."/>
            <person name="Meier-Kolthoff J."/>
            <person name="Overmars L."/>
            <person name="Richter M."/>
            <person name="Woyke T."/>
            <person name="Sorokin D.Y."/>
            <person name="Muyzer G."/>
        </authorList>
    </citation>
    <scope>NUCLEOTIDE SEQUENCE [LARGE SCALE GENOMIC DNA]</scope>
    <source>
        <strain evidence="2 3">ALJD</strain>
    </source>
</reference>
<organism evidence="2 3">
    <name type="scientific">Thioalkalivibrio denitrificans</name>
    <dbReference type="NCBI Taxonomy" id="108003"/>
    <lineage>
        <taxon>Bacteria</taxon>
        <taxon>Pseudomonadati</taxon>
        <taxon>Pseudomonadota</taxon>
        <taxon>Gammaproteobacteria</taxon>
        <taxon>Chromatiales</taxon>
        <taxon>Ectothiorhodospiraceae</taxon>
        <taxon>Thioalkalivibrio</taxon>
    </lineage>
</organism>
<dbReference type="Proteomes" id="UP000189462">
    <property type="component" value="Unassembled WGS sequence"/>
</dbReference>
<evidence type="ECO:0000313" key="3">
    <source>
        <dbReference type="Proteomes" id="UP000189462"/>
    </source>
</evidence>
<keyword evidence="1" id="KW-0812">Transmembrane</keyword>
<sequence length="76" mass="8179">MVQAHRAYLFTRDYAGIALMMLVALGAAAIFQMSPMKVVLLYIGGLALQFLLAGQAARNHGRRFVSTVLAIKGAGR</sequence>
<proteinExistence type="predicted"/>
<keyword evidence="3" id="KW-1185">Reference proteome</keyword>
<dbReference type="EMBL" id="MVBK01000049">
    <property type="protein sequence ID" value="OOG24250.1"/>
    <property type="molecule type" value="Genomic_DNA"/>
</dbReference>
<evidence type="ECO:0000256" key="1">
    <source>
        <dbReference type="SAM" id="Phobius"/>
    </source>
</evidence>
<dbReference type="STRING" id="108003.B1C78_09195"/>
<feature type="transmembrane region" description="Helical" evidence="1">
    <location>
        <begin position="39"/>
        <end position="57"/>
    </location>
</feature>
<evidence type="ECO:0000313" key="2">
    <source>
        <dbReference type="EMBL" id="OOG24250.1"/>
    </source>
</evidence>
<protein>
    <submittedName>
        <fullName evidence="2">Uncharacterized protein</fullName>
    </submittedName>
</protein>